<reference evidence="2" key="3">
    <citation type="submission" date="2022-06" db="UniProtKB">
        <authorList>
            <consortium name="EnsemblPlants"/>
        </authorList>
    </citation>
    <scope>IDENTIFICATION</scope>
</reference>
<feature type="region of interest" description="Disordered" evidence="1">
    <location>
        <begin position="161"/>
        <end position="185"/>
    </location>
</feature>
<protein>
    <submittedName>
        <fullName evidence="2">Uncharacterized protein</fullName>
    </submittedName>
</protein>
<evidence type="ECO:0000313" key="3">
    <source>
        <dbReference type="Proteomes" id="UP000015106"/>
    </source>
</evidence>
<dbReference type="EnsemblPlants" id="TuG1812G0200002907.01.T01">
    <property type="protein sequence ID" value="TuG1812G0200002907.01.T01"/>
    <property type="gene ID" value="TuG1812G0200002907.01"/>
</dbReference>
<keyword evidence="3" id="KW-1185">Reference proteome</keyword>
<evidence type="ECO:0000313" key="2">
    <source>
        <dbReference type="EnsemblPlants" id="TuG1812G0200002907.01.T01"/>
    </source>
</evidence>
<evidence type="ECO:0000256" key="1">
    <source>
        <dbReference type="SAM" id="MobiDB-lite"/>
    </source>
</evidence>
<sequence>MPWPPFSPDSLTSLSSLGTPRCRHRPCHGAAGCRPLQHRRQDRGPPRSEMVGPALARQLAPLRVLPILPLPRRASSSSCRRLCCSARLLPKVAGTPTPRTSIMETPPSPPPPDLLHSATQPPDLPVPDGSRPAPRRTHASSAAVLLPRDAAALHRALDHHTRGSPAGLQIRPNAPPPHRLGLGPW</sequence>
<dbReference type="Proteomes" id="UP000015106">
    <property type="component" value="Chromosome 2"/>
</dbReference>
<dbReference type="Gramene" id="TuG1812G0200002907.01.T01">
    <property type="protein sequence ID" value="TuG1812G0200002907.01.T01"/>
    <property type="gene ID" value="TuG1812G0200002907.01"/>
</dbReference>
<feature type="region of interest" description="Disordered" evidence="1">
    <location>
        <begin position="90"/>
        <end position="140"/>
    </location>
</feature>
<proteinExistence type="predicted"/>
<feature type="region of interest" description="Disordered" evidence="1">
    <location>
        <begin position="1"/>
        <end position="51"/>
    </location>
</feature>
<accession>A0A8R7THL7</accession>
<reference evidence="3" key="1">
    <citation type="journal article" date="2013" name="Nature">
        <title>Draft genome of the wheat A-genome progenitor Triticum urartu.</title>
        <authorList>
            <person name="Ling H.Q."/>
            <person name="Zhao S."/>
            <person name="Liu D."/>
            <person name="Wang J."/>
            <person name="Sun H."/>
            <person name="Zhang C."/>
            <person name="Fan H."/>
            <person name="Li D."/>
            <person name="Dong L."/>
            <person name="Tao Y."/>
            <person name="Gao C."/>
            <person name="Wu H."/>
            <person name="Li Y."/>
            <person name="Cui Y."/>
            <person name="Guo X."/>
            <person name="Zheng S."/>
            <person name="Wang B."/>
            <person name="Yu K."/>
            <person name="Liang Q."/>
            <person name="Yang W."/>
            <person name="Lou X."/>
            <person name="Chen J."/>
            <person name="Feng M."/>
            <person name="Jian J."/>
            <person name="Zhang X."/>
            <person name="Luo G."/>
            <person name="Jiang Y."/>
            <person name="Liu J."/>
            <person name="Wang Z."/>
            <person name="Sha Y."/>
            <person name="Zhang B."/>
            <person name="Wu H."/>
            <person name="Tang D."/>
            <person name="Shen Q."/>
            <person name="Xue P."/>
            <person name="Zou S."/>
            <person name="Wang X."/>
            <person name="Liu X."/>
            <person name="Wang F."/>
            <person name="Yang Y."/>
            <person name="An X."/>
            <person name="Dong Z."/>
            <person name="Zhang K."/>
            <person name="Zhang X."/>
            <person name="Luo M.C."/>
            <person name="Dvorak J."/>
            <person name="Tong Y."/>
            <person name="Wang J."/>
            <person name="Yang H."/>
            <person name="Li Z."/>
            <person name="Wang D."/>
            <person name="Zhang A."/>
            <person name="Wang J."/>
        </authorList>
    </citation>
    <scope>NUCLEOTIDE SEQUENCE</scope>
    <source>
        <strain evidence="3">cv. G1812</strain>
    </source>
</reference>
<organism evidence="2 3">
    <name type="scientific">Triticum urartu</name>
    <name type="common">Red wild einkorn</name>
    <name type="synonym">Crithodium urartu</name>
    <dbReference type="NCBI Taxonomy" id="4572"/>
    <lineage>
        <taxon>Eukaryota</taxon>
        <taxon>Viridiplantae</taxon>
        <taxon>Streptophyta</taxon>
        <taxon>Embryophyta</taxon>
        <taxon>Tracheophyta</taxon>
        <taxon>Spermatophyta</taxon>
        <taxon>Magnoliopsida</taxon>
        <taxon>Liliopsida</taxon>
        <taxon>Poales</taxon>
        <taxon>Poaceae</taxon>
        <taxon>BOP clade</taxon>
        <taxon>Pooideae</taxon>
        <taxon>Triticodae</taxon>
        <taxon>Triticeae</taxon>
        <taxon>Triticinae</taxon>
        <taxon>Triticum</taxon>
    </lineage>
</organism>
<name>A0A8R7THL7_TRIUA</name>
<reference evidence="2" key="2">
    <citation type="submission" date="2018-03" db="EMBL/GenBank/DDBJ databases">
        <title>The Triticum urartu genome reveals the dynamic nature of wheat genome evolution.</title>
        <authorList>
            <person name="Ling H."/>
            <person name="Ma B."/>
            <person name="Shi X."/>
            <person name="Liu H."/>
            <person name="Dong L."/>
            <person name="Sun H."/>
            <person name="Cao Y."/>
            <person name="Gao Q."/>
            <person name="Zheng S."/>
            <person name="Li Y."/>
            <person name="Yu Y."/>
            <person name="Du H."/>
            <person name="Qi M."/>
            <person name="Li Y."/>
            <person name="Yu H."/>
            <person name="Cui Y."/>
            <person name="Wang N."/>
            <person name="Chen C."/>
            <person name="Wu H."/>
            <person name="Zhao Y."/>
            <person name="Zhang J."/>
            <person name="Li Y."/>
            <person name="Zhou W."/>
            <person name="Zhang B."/>
            <person name="Hu W."/>
            <person name="Eijk M."/>
            <person name="Tang J."/>
            <person name="Witsenboer H."/>
            <person name="Zhao S."/>
            <person name="Li Z."/>
            <person name="Zhang A."/>
            <person name="Wang D."/>
            <person name="Liang C."/>
        </authorList>
    </citation>
    <scope>NUCLEOTIDE SEQUENCE [LARGE SCALE GENOMIC DNA]</scope>
    <source>
        <strain evidence="2">cv. G1812</strain>
    </source>
</reference>
<dbReference type="AlphaFoldDB" id="A0A8R7THL7"/>
<feature type="compositionally biased region" description="Polar residues" evidence="1">
    <location>
        <begin position="9"/>
        <end position="18"/>
    </location>
</feature>